<evidence type="ECO:0000313" key="1">
    <source>
        <dbReference type="EMBL" id="KAI0089711.1"/>
    </source>
</evidence>
<organism evidence="1 2">
    <name type="scientific">Irpex rosettiformis</name>
    <dbReference type="NCBI Taxonomy" id="378272"/>
    <lineage>
        <taxon>Eukaryota</taxon>
        <taxon>Fungi</taxon>
        <taxon>Dikarya</taxon>
        <taxon>Basidiomycota</taxon>
        <taxon>Agaricomycotina</taxon>
        <taxon>Agaricomycetes</taxon>
        <taxon>Polyporales</taxon>
        <taxon>Irpicaceae</taxon>
        <taxon>Irpex</taxon>
    </lineage>
</organism>
<accession>A0ACB8U693</accession>
<sequence>MSSSIPISHLDPTAPTPQNTPLTHAPIAQGLSRPTVPDITEGEEPEDEDVPGSDLPAGAHAAMLGLVQGKLAGLVGRSSGYIESLPVEVKRSIEALKGVQVKHNDLQNQYKRECLELEKKYAELQKPLWERRRAIVLGEAKPTKEEITAGEEESKKDDEEYTPLPSVAEPEAAAIPEFWLTALRNHPGLNEIINDRDADALKSLTDISVEYLPTSESQLGFKLLFHFKSNEYFTNAVLEKTYLYQKEVGYFGDFAYDGAIGTKIDWKEEKDLTKSFEIKKQRNKNTNRTRLVRKAKSVESFFNFFSPPKAPSEEAIENGEIDEEELEAVEEQLEIDYQIGEDLKEKIIPRAVDWFTGHALEFEGFDEDDDDFESLEDDDDDEDHFEDDDD</sequence>
<reference evidence="1" key="1">
    <citation type="journal article" date="2021" name="Environ. Microbiol.">
        <title>Gene family expansions and transcriptome signatures uncover fungal adaptations to wood decay.</title>
        <authorList>
            <person name="Hage H."/>
            <person name="Miyauchi S."/>
            <person name="Viragh M."/>
            <person name="Drula E."/>
            <person name="Min B."/>
            <person name="Chaduli D."/>
            <person name="Navarro D."/>
            <person name="Favel A."/>
            <person name="Norest M."/>
            <person name="Lesage-Meessen L."/>
            <person name="Balint B."/>
            <person name="Merenyi Z."/>
            <person name="de Eugenio L."/>
            <person name="Morin E."/>
            <person name="Martinez A.T."/>
            <person name="Baldrian P."/>
            <person name="Stursova M."/>
            <person name="Martinez M.J."/>
            <person name="Novotny C."/>
            <person name="Magnuson J.K."/>
            <person name="Spatafora J.W."/>
            <person name="Maurice S."/>
            <person name="Pangilinan J."/>
            <person name="Andreopoulos W."/>
            <person name="LaButti K."/>
            <person name="Hundley H."/>
            <person name="Na H."/>
            <person name="Kuo A."/>
            <person name="Barry K."/>
            <person name="Lipzen A."/>
            <person name="Henrissat B."/>
            <person name="Riley R."/>
            <person name="Ahrendt S."/>
            <person name="Nagy L.G."/>
            <person name="Grigoriev I.V."/>
            <person name="Martin F."/>
            <person name="Rosso M.N."/>
        </authorList>
    </citation>
    <scope>NUCLEOTIDE SEQUENCE</scope>
    <source>
        <strain evidence="1">CBS 384.51</strain>
    </source>
</reference>
<dbReference type="Proteomes" id="UP001055072">
    <property type="component" value="Unassembled WGS sequence"/>
</dbReference>
<keyword evidence="2" id="KW-1185">Reference proteome</keyword>
<name>A0ACB8U693_9APHY</name>
<protein>
    <submittedName>
        <fullName evidence="1">Uncharacterized protein</fullName>
    </submittedName>
</protein>
<proteinExistence type="predicted"/>
<dbReference type="EMBL" id="MU274909">
    <property type="protein sequence ID" value="KAI0089711.1"/>
    <property type="molecule type" value="Genomic_DNA"/>
</dbReference>
<evidence type="ECO:0000313" key="2">
    <source>
        <dbReference type="Proteomes" id="UP001055072"/>
    </source>
</evidence>
<gene>
    <name evidence="1" type="ORF">BDY19DRAFT_940476</name>
</gene>
<comment type="caution">
    <text evidence="1">The sequence shown here is derived from an EMBL/GenBank/DDBJ whole genome shotgun (WGS) entry which is preliminary data.</text>
</comment>